<organism evidence="5 6">
    <name type="scientific">Coccomyxa subellipsoidea</name>
    <dbReference type="NCBI Taxonomy" id="248742"/>
    <lineage>
        <taxon>Eukaryota</taxon>
        <taxon>Viridiplantae</taxon>
        <taxon>Chlorophyta</taxon>
        <taxon>core chlorophytes</taxon>
        <taxon>Trebouxiophyceae</taxon>
        <taxon>Trebouxiophyceae incertae sedis</taxon>
        <taxon>Coccomyxaceae</taxon>
        <taxon>Coccomyxa</taxon>
    </lineage>
</organism>
<accession>A0ABR2YQ91</accession>
<dbReference type="Gene3D" id="1.10.287.370">
    <property type="match status" value="1"/>
</dbReference>
<dbReference type="Pfam" id="PF02996">
    <property type="entry name" value="Prefoldin"/>
    <property type="match status" value="1"/>
</dbReference>
<keyword evidence="2 3" id="KW-0143">Chaperone</keyword>
<dbReference type="SUPFAM" id="SSF46579">
    <property type="entry name" value="Prefoldin"/>
    <property type="match status" value="1"/>
</dbReference>
<evidence type="ECO:0000313" key="5">
    <source>
        <dbReference type="EMBL" id="KAK9909245.1"/>
    </source>
</evidence>
<proteinExistence type="inferred from homology"/>
<evidence type="ECO:0000313" key="6">
    <source>
        <dbReference type="Proteomes" id="UP001491310"/>
    </source>
</evidence>
<evidence type="ECO:0000256" key="3">
    <source>
        <dbReference type="PIRNR" id="PIRNR016396"/>
    </source>
</evidence>
<dbReference type="CDD" id="cd23156">
    <property type="entry name" value="Prefoldin_3"/>
    <property type="match status" value="1"/>
</dbReference>
<dbReference type="EMBL" id="JALJOT010000007">
    <property type="protein sequence ID" value="KAK9909245.1"/>
    <property type="molecule type" value="Genomic_DNA"/>
</dbReference>
<gene>
    <name evidence="5" type="ORF">WJX75_009392</name>
</gene>
<dbReference type="Proteomes" id="UP001491310">
    <property type="component" value="Unassembled WGS sequence"/>
</dbReference>
<reference evidence="5 6" key="1">
    <citation type="journal article" date="2024" name="Nat. Commun.">
        <title>Phylogenomics reveals the evolutionary origins of lichenization in chlorophyte algae.</title>
        <authorList>
            <person name="Puginier C."/>
            <person name="Libourel C."/>
            <person name="Otte J."/>
            <person name="Skaloud P."/>
            <person name="Haon M."/>
            <person name="Grisel S."/>
            <person name="Petersen M."/>
            <person name="Berrin J.G."/>
            <person name="Delaux P.M."/>
            <person name="Dal Grande F."/>
            <person name="Keller J."/>
        </authorList>
    </citation>
    <scope>NUCLEOTIDE SEQUENCE [LARGE SCALE GENOMIC DNA]</scope>
    <source>
        <strain evidence="5 6">SAG 216-7</strain>
    </source>
</reference>
<comment type="function">
    <text evidence="3">Binds specifically to cytosolic chaperonin (c-CPN) and transfers target proteins to it. Binds to nascent polypeptide chain and promotes folding in an environment in which there are many competing pathways for nonnative proteins.</text>
</comment>
<feature type="region of interest" description="Disordered" evidence="4">
    <location>
        <begin position="1"/>
        <end position="21"/>
    </location>
</feature>
<evidence type="ECO:0000256" key="4">
    <source>
        <dbReference type="SAM" id="MobiDB-lite"/>
    </source>
</evidence>
<name>A0ABR2YQ91_9CHLO</name>
<dbReference type="PIRSF" id="PIRSF016396">
    <property type="entry name" value="Prefoldin_subunit_3"/>
    <property type="match status" value="1"/>
</dbReference>
<protein>
    <recommendedName>
        <fullName evidence="3">Prefoldin subunit 3</fullName>
    </recommendedName>
</protein>
<dbReference type="InterPro" id="IPR004127">
    <property type="entry name" value="Prefoldin_subunit_alpha"/>
</dbReference>
<dbReference type="InterPro" id="IPR009053">
    <property type="entry name" value="Prefoldin"/>
</dbReference>
<sequence length="194" mass="21617">MEKTAEESTSPEGSPAPNGSEMLHVPTAVFIEDVAAYLEGRTADEAIKQLNDNYQNYKLIEQELQQSRLRLIAKIPEIQKALTAVDMLMKKQEEGQEVVLDFGLSEQVFAKAMVKDVSSVGLWLGADVMLEYPLEEARQLLATNLQNAKNQLEGNSKDLDIMKDFSTTTEVSIARVYNFDVTRKRSMKEGKAAG</sequence>
<evidence type="ECO:0000256" key="2">
    <source>
        <dbReference type="ARBA" id="ARBA00023186"/>
    </source>
</evidence>
<dbReference type="PANTHER" id="PTHR12409">
    <property type="entry name" value="PREFOLDIN SUBUNIT 3"/>
    <property type="match status" value="1"/>
</dbReference>
<comment type="similarity">
    <text evidence="1 3">Belongs to the prefoldin subunit alpha family.</text>
</comment>
<dbReference type="InterPro" id="IPR016655">
    <property type="entry name" value="PFD3"/>
</dbReference>
<keyword evidence="6" id="KW-1185">Reference proteome</keyword>
<dbReference type="PANTHER" id="PTHR12409:SF0">
    <property type="entry name" value="PREFOLDIN SUBUNIT 3"/>
    <property type="match status" value="1"/>
</dbReference>
<evidence type="ECO:0000256" key="1">
    <source>
        <dbReference type="ARBA" id="ARBA00010048"/>
    </source>
</evidence>
<comment type="caution">
    <text evidence="5">The sequence shown here is derived from an EMBL/GenBank/DDBJ whole genome shotgun (WGS) entry which is preliminary data.</text>
</comment>
<comment type="subunit">
    <text evidence="3">Heterohexamer of two PFD-alpha type and four PFD-beta type subunits.</text>
</comment>